<dbReference type="AlphaFoldDB" id="A0AB74QH56"/>
<accession>A0AB74QH56</accession>
<name>A0AB74QH56_CLODI</name>
<protein>
    <submittedName>
        <fullName evidence="1">Uncharacterized protein</fullName>
    </submittedName>
</protein>
<dbReference type="Proteomes" id="UP000411588">
    <property type="component" value="Unassembled WGS sequence"/>
</dbReference>
<organism evidence="1 2">
    <name type="scientific">Clostridioides difficile</name>
    <name type="common">Peptoclostridium difficile</name>
    <dbReference type="NCBI Taxonomy" id="1496"/>
    <lineage>
        <taxon>Bacteria</taxon>
        <taxon>Bacillati</taxon>
        <taxon>Bacillota</taxon>
        <taxon>Clostridia</taxon>
        <taxon>Peptostreptococcales</taxon>
        <taxon>Peptostreptococcaceae</taxon>
        <taxon>Clostridioides</taxon>
    </lineage>
</organism>
<gene>
    <name evidence="1" type="ORF">SAMEA1402399_03935</name>
</gene>
<comment type="caution">
    <text evidence="1">The sequence shown here is derived from an EMBL/GenBank/DDBJ whole genome shotgun (WGS) entry which is preliminary data.</text>
</comment>
<proteinExistence type="predicted"/>
<evidence type="ECO:0000313" key="2">
    <source>
        <dbReference type="Proteomes" id="UP000411588"/>
    </source>
</evidence>
<dbReference type="RefSeq" id="WP_074124495.1">
    <property type="nucleotide sequence ID" value="NZ_CAACZV010000021.1"/>
</dbReference>
<sequence>MNAKLNKELYNLGFKIGSENVLSRNKILELNDAIYRYQDRNKAFEIILKAFMKLDIPMPAEIIENLDNYEVIVNFVVGVYNGYIEQLNNFSNFISLSDASKKYNKAESTLKQNIKNGKFVEGVDCRLFGKSWVFNIDSLEREYSK</sequence>
<dbReference type="EMBL" id="CAADAN010000022">
    <property type="protein sequence ID" value="VFD36294.1"/>
    <property type="molecule type" value="Genomic_DNA"/>
</dbReference>
<reference evidence="1 2" key="1">
    <citation type="submission" date="2019-02" db="EMBL/GenBank/DDBJ databases">
        <authorList>
            <consortium name="Pathogen Informatics"/>
        </authorList>
    </citation>
    <scope>NUCLEOTIDE SEQUENCE [LARGE SCALE GENOMIC DNA]</scope>
    <source>
        <strain evidence="2">clo34</strain>
    </source>
</reference>
<evidence type="ECO:0000313" key="1">
    <source>
        <dbReference type="EMBL" id="VFD36294.1"/>
    </source>
</evidence>